<dbReference type="RefSeq" id="WP_230255221.1">
    <property type="nucleotide sequence ID" value="NZ_JAJKFV010000029.1"/>
</dbReference>
<evidence type="ECO:0000313" key="1">
    <source>
        <dbReference type="EMBL" id="MCC9641153.1"/>
    </source>
</evidence>
<proteinExistence type="predicted"/>
<keyword evidence="2" id="KW-1185">Reference proteome</keyword>
<sequence length="59" mass="6320">MTRLLLCTLFSATLMFHTGCSGSNSSAVENAEQSEIDKYMALQAEEQAALSGEMETGSK</sequence>
<organism evidence="1 2">
    <name type="scientific">Rhodopirellula halodulae</name>
    <dbReference type="NCBI Taxonomy" id="2894198"/>
    <lineage>
        <taxon>Bacteria</taxon>
        <taxon>Pseudomonadati</taxon>
        <taxon>Planctomycetota</taxon>
        <taxon>Planctomycetia</taxon>
        <taxon>Pirellulales</taxon>
        <taxon>Pirellulaceae</taxon>
        <taxon>Rhodopirellula</taxon>
    </lineage>
</organism>
<protein>
    <recommendedName>
        <fullName evidence="3">Secreted protein</fullName>
    </recommendedName>
</protein>
<dbReference type="EMBL" id="JAJKFW010000006">
    <property type="protein sequence ID" value="MCC9641153.1"/>
    <property type="molecule type" value="Genomic_DNA"/>
</dbReference>
<name>A0ABS8NC63_9BACT</name>
<accession>A0ABS8NC63</accession>
<comment type="caution">
    <text evidence="1">The sequence shown here is derived from an EMBL/GenBank/DDBJ whole genome shotgun (WGS) entry which is preliminary data.</text>
</comment>
<evidence type="ECO:0000313" key="2">
    <source>
        <dbReference type="Proteomes" id="UP001430306"/>
    </source>
</evidence>
<dbReference type="Proteomes" id="UP001430306">
    <property type="component" value="Unassembled WGS sequence"/>
</dbReference>
<evidence type="ECO:0008006" key="3">
    <source>
        <dbReference type="Google" id="ProtNLM"/>
    </source>
</evidence>
<reference evidence="1" key="1">
    <citation type="submission" date="2021-11" db="EMBL/GenBank/DDBJ databases">
        <title>Genome sequence.</title>
        <authorList>
            <person name="Sun Q."/>
        </authorList>
    </citation>
    <scope>NUCLEOTIDE SEQUENCE</scope>
    <source>
        <strain evidence="1">JC740</strain>
    </source>
</reference>
<gene>
    <name evidence="1" type="ORF">LOC71_02630</name>
</gene>